<keyword evidence="2" id="KW-0812">Transmembrane</keyword>
<evidence type="ECO:0000256" key="2">
    <source>
        <dbReference type="SAM" id="Phobius"/>
    </source>
</evidence>
<feature type="transmembrane region" description="Helical" evidence="2">
    <location>
        <begin position="45"/>
        <end position="65"/>
    </location>
</feature>
<feature type="transmembrane region" description="Helical" evidence="2">
    <location>
        <begin position="120"/>
        <end position="139"/>
    </location>
</feature>
<evidence type="ECO:0008006" key="5">
    <source>
        <dbReference type="Google" id="ProtNLM"/>
    </source>
</evidence>
<keyword evidence="2" id="KW-1133">Transmembrane helix</keyword>
<gene>
    <name evidence="3" type="ORF">ACFQ5G_50095</name>
</gene>
<organism evidence="3 4">
    <name type="scientific">Actinoplanes sichuanensis</name>
    <dbReference type="NCBI Taxonomy" id="512349"/>
    <lineage>
        <taxon>Bacteria</taxon>
        <taxon>Bacillati</taxon>
        <taxon>Actinomycetota</taxon>
        <taxon>Actinomycetes</taxon>
        <taxon>Micromonosporales</taxon>
        <taxon>Micromonosporaceae</taxon>
        <taxon>Actinoplanes</taxon>
    </lineage>
</organism>
<feature type="compositionally biased region" description="Polar residues" evidence="1">
    <location>
        <begin position="13"/>
        <end position="28"/>
    </location>
</feature>
<sequence>MTDEKAPAEASGAETSAAVTSGAETSAVVTEEPPAAGLPDDVKDILLRVAGLTVALVATVLTVFVELELSALRTGAIGAVLDGDSPWTGSGAPLPVAVPLTVGVNLGIAWFAVTTTGRRWAAGPPWAVWTLLMLVASGTRTAEGDYLVGGTNWVALVVILAGSLTFAVYVYRMILAPVRRGSELSGSV</sequence>
<comment type="caution">
    <text evidence="3">The sequence shown here is derived from an EMBL/GenBank/DDBJ whole genome shotgun (WGS) entry which is preliminary data.</text>
</comment>
<evidence type="ECO:0000256" key="1">
    <source>
        <dbReference type="SAM" id="MobiDB-lite"/>
    </source>
</evidence>
<keyword evidence="2" id="KW-0472">Membrane</keyword>
<dbReference type="EMBL" id="JBHTMK010000069">
    <property type="protein sequence ID" value="MFD1373534.1"/>
    <property type="molecule type" value="Genomic_DNA"/>
</dbReference>
<keyword evidence="4" id="KW-1185">Reference proteome</keyword>
<accession>A0ABW4AS02</accession>
<feature type="transmembrane region" description="Helical" evidence="2">
    <location>
        <begin position="92"/>
        <end position="113"/>
    </location>
</feature>
<proteinExistence type="predicted"/>
<feature type="transmembrane region" description="Helical" evidence="2">
    <location>
        <begin position="151"/>
        <end position="171"/>
    </location>
</feature>
<evidence type="ECO:0000313" key="4">
    <source>
        <dbReference type="Proteomes" id="UP001597183"/>
    </source>
</evidence>
<feature type="region of interest" description="Disordered" evidence="1">
    <location>
        <begin position="1"/>
        <end position="35"/>
    </location>
</feature>
<name>A0ABW4AS02_9ACTN</name>
<evidence type="ECO:0000313" key="3">
    <source>
        <dbReference type="EMBL" id="MFD1373534.1"/>
    </source>
</evidence>
<reference evidence="4" key="1">
    <citation type="journal article" date="2019" name="Int. J. Syst. Evol. Microbiol.">
        <title>The Global Catalogue of Microorganisms (GCM) 10K type strain sequencing project: providing services to taxonomists for standard genome sequencing and annotation.</title>
        <authorList>
            <consortium name="The Broad Institute Genomics Platform"/>
            <consortium name="The Broad Institute Genome Sequencing Center for Infectious Disease"/>
            <person name="Wu L."/>
            <person name="Ma J."/>
        </authorList>
    </citation>
    <scope>NUCLEOTIDE SEQUENCE [LARGE SCALE GENOMIC DNA]</scope>
    <source>
        <strain evidence="4">CCM 7526</strain>
    </source>
</reference>
<dbReference type="RefSeq" id="WP_317790217.1">
    <property type="nucleotide sequence ID" value="NZ_AP028461.1"/>
</dbReference>
<protein>
    <recommendedName>
        <fullName evidence="5">DUF4328 domain-containing protein</fullName>
    </recommendedName>
</protein>
<dbReference type="Proteomes" id="UP001597183">
    <property type="component" value="Unassembled WGS sequence"/>
</dbReference>